<keyword evidence="11 14" id="KW-0472">Membrane</keyword>
<dbReference type="InterPro" id="IPR017441">
    <property type="entry name" value="Protein_kinase_ATP_BS"/>
</dbReference>
<dbReference type="EMBL" id="GISG01232193">
    <property type="protein sequence ID" value="MBA4666615.1"/>
    <property type="molecule type" value="Transcribed_RNA"/>
</dbReference>
<dbReference type="InterPro" id="IPR018392">
    <property type="entry name" value="LysM"/>
</dbReference>
<feature type="domain" description="Protein kinase" evidence="16">
    <location>
        <begin position="316"/>
        <end position="525"/>
    </location>
</feature>
<dbReference type="PANTHER" id="PTHR46204">
    <property type="entry name" value="CHITIN ELICITOR RECEPTOR KINASE 1-RELATED"/>
    <property type="match status" value="1"/>
</dbReference>
<keyword evidence="4" id="KW-0808">Transferase</keyword>
<dbReference type="Pfam" id="PF07714">
    <property type="entry name" value="PK_Tyr_Ser-Thr"/>
    <property type="match status" value="1"/>
</dbReference>
<evidence type="ECO:0000256" key="3">
    <source>
        <dbReference type="ARBA" id="ARBA00022527"/>
    </source>
</evidence>
<evidence type="ECO:0000256" key="14">
    <source>
        <dbReference type="SAM" id="Phobius"/>
    </source>
</evidence>
<keyword evidence="5 14" id="KW-0812">Transmembrane</keyword>
<dbReference type="Gene3D" id="1.10.510.10">
    <property type="entry name" value="Transferase(Phosphotransferase) domain 1"/>
    <property type="match status" value="1"/>
</dbReference>
<dbReference type="PANTHER" id="PTHR46204:SF2">
    <property type="entry name" value="CHITIN ELICITOR RECEPTOR KINASE 1"/>
    <property type="match status" value="1"/>
</dbReference>
<sequence length="525" mass="57093">MSPISRVQLKKLGFLILALLSLGVKIVESKCRSDCNLALASYYVMPGATVTLISTYLNASVDDIVSYNPAEIPNKDTLPSNVRINVPFSCGCVNDAFLGHVFSYQFQKGDTYEKVAGSVYANLTTANWIQQLNNYSPFNVPDGAFVNVPINCSCGDSSVSKEYGLFITYPLRPDDSLSSISQKFNLSESLLQSYNPHADFSAGTGLVYIPGKDKNGQYPPLRSSSSTISGLSGGAIAGISIAALVVVIILSVGSYLGCIRRKRTREASLLSEKSEYQLTHSDAIAQVGDVIGMQGVIVDKSVEYSYEELAKATDNFSISSKIGQGGFGAVYYGELRNEKAAVKKMDMQASREFLAELKVLTHVHHLNLVRLLGYCVEDSLFLVYEFIDNGNLSQHLRSSARDPLPWSTRVQIALDSARGLEYIHEHTVPVYVHRDIKPANILINKNFQAKVADFGLAKLTEVGNATLPRPGKRVVRFGYGSGLCLVRVNFGLSPFGSGTGSDRVKFGFGSISGQSCSGRVWVRFG</sequence>
<dbReference type="GO" id="GO:0004674">
    <property type="term" value="F:protein serine/threonine kinase activity"/>
    <property type="evidence" value="ECO:0007669"/>
    <property type="project" value="UniProtKB-KW"/>
</dbReference>
<dbReference type="InterPro" id="IPR000719">
    <property type="entry name" value="Prot_kinase_dom"/>
</dbReference>
<dbReference type="GO" id="GO:0005886">
    <property type="term" value="C:plasma membrane"/>
    <property type="evidence" value="ECO:0007669"/>
    <property type="project" value="UniProtKB-SubCell"/>
</dbReference>
<dbReference type="SMART" id="SM00220">
    <property type="entry name" value="S_TKc"/>
    <property type="match status" value="1"/>
</dbReference>
<keyword evidence="6 15" id="KW-0732">Signal</keyword>
<dbReference type="EMBL" id="GISG01232192">
    <property type="protein sequence ID" value="MBA4666614.1"/>
    <property type="molecule type" value="Transcribed_RNA"/>
</dbReference>
<dbReference type="InterPro" id="IPR057097">
    <property type="entry name" value="LysM_RLK3/10"/>
</dbReference>
<evidence type="ECO:0000256" key="7">
    <source>
        <dbReference type="ARBA" id="ARBA00022741"/>
    </source>
</evidence>
<dbReference type="EMBL" id="GISG01232191">
    <property type="protein sequence ID" value="MBA4666613.1"/>
    <property type="molecule type" value="Transcribed_RNA"/>
</dbReference>
<dbReference type="InterPro" id="IPR001245">
    <property type="entry name" value="Ser-Thr/Tyr_kinase_cat_dom"/>
</dbReference>
<evidence type="ECO:0000256" key="2">
    <source>
        <dbReference type="ARBA" id="ARBA00022475"/>
    </source>
</evidence>
<dbReference type="PROSITE" id="PS00107">
    <property type="entry name" value="PROTEIN_KINASE_ATP"/>
    <property type="match status" value="1"/>
</dbReference>
<protein>
    <recommendedName>
        <fullName evidence="16">Protein kinase domain-containing protein</fullName>
    </recommendedName>
</protein>
<dbReference type="Pfam" id="PF23472">
    <property type="entry name" value="LysM2_CERK1_LYK3_4_5"/>
    <property type="match status" value="1"/>
</dbReference>
<organism evidence="17">
    <name type="scientific">Opuntia streptacantha</name>
    <name type="common">Prickly pear cactus</name>
    <name type="synonym">Opuntia cardona</name>
    <dbReference type="NCBI Taxonomy" id="393608"/>
    <lineage>
        <taxon>Eukaryota</taxon>
        <taxon>Viridiplantae</taxon>
        <taxon>Streptophyta</taxon>
        <taxon>Embryophyta</taxon>
        <taxon>Tracheophyta</taxon>
        <taxon>Spermatophyta</taxon>
        <taxon>Magnoliopsida</taxon>
        <taxon>eudicotyledons</taxon>
        <taxon>Gunneridae</taxon>
        <taxon>Pentapetalae</taxon>
        <taxon>Caryophyllales</taxon>
        <taxon>Cactineae</taxon>
        <taxon>Cactaceae</taxon>
        <taxon>Opuntioideae</taxon>
        <taxon>Opuntia</taxon>
    </lineage>
</organism>
<feature type="chain" id="PRO_5033586721" description="Protein kinase domain-containing protein" evidence="15">
    <location>
        <begin position="30"/>
        <end position="525"/>
    </location>
</feature>
<dbReference type="GO" id="GO:0045087">
    <property type="term" value="P:innate immune response"/>
    <property type="evidence" value="ECO:0007669"/>
    <property type="project" value="InterPro"/>
</dbReference>
<dbReference type="SMART" id="SM00257">
    <property type="entry name" value="LysM"/>
    <property type="match status" value="3"/>
</dbReference>
<reference evidence="17" key="2">
    <citation type="submission" date="2020-07" db="EMBL/GenBank/DDBJ databases">
        <authorList>
            <person name="Vera ALvarez R."/>
            <person name="Arias-Moreno D.M."/>
            <person name="Jimenez-Jacinto V."/>
            <person name="Jimenez-Bremont J.F."/>
            <person name="Swaminathan K."/>
            <person name="Moose S.P."/>
            <person name="Guerrero-Gonzalez M.L."/>
            <person name="Marino-Ramirez L."/>
            <person name="Landsman D."/>
            <person name="Rodriguez-Kessler M."/>
            <person name="Delgado-Sanchez P."/>
        </authorList>
    </citation>
    <scope>NUCLEOTIDE SEQUENCE</scope>
    <source>
        <tissue evidence="17">Cladode</tissue>
    </source>
</reference>
<evidence type="ECO:0000256" key="11">
    <source>
        <dbReference type="ARBA" id="ARBA00023136"/>
    </source>
</evidence>
<dbReference type="PROSITE" id="PS50011">
    <property type="entry name" value="PROTEIN_KINASE_DOM"/>
    <property type="match status" value="1"/>
</dbReference>
<keyword evidence="8" id="KW-0418">Kinase</keyword>
<feature type="binding site" evidence="13">
    <location>
        <position position="344"/>
    </location>
    <ligand>
        <name>ATP</name>
        <dbReference type="ChEBI" id="CHEBI:30616"/>
    </ligand>
</feature>
<dbReference type="Pfam" id="PF23577">
    <property type="entry name" value="LysM_RLK"/>
    <property type="match status" value="1"/>
</dbReference>
<keyword evidence="3" id="KW-0723">Serine/threonine-protein kinase</keyword>
<comment type="subcellular location">
    <subcellularLocation>
        <location evidence="1">Cell membrane</location>
        <topology evidence="1">Single-pass membrane protein</topology>
    </subcellularLocation>
</comment>
<evidence type="ECO:0000256" key="4">
    <source>
        <dbReference type="ARBA" id="ARBA00022679"/>
    </source>
</evidence>
<keyword evidence="7 13" id="KW-0547">Nucleotide-binding</keyword>
<dbReference type="InterPro" id="IPR056562">
    <property type="entry name" value="LysM2_CERK1_LYK3_4_5"/>
</dbReference>
<keyword evidence="10 14" id="KW-1133">Transmembrane helix</keyword>
<evidence type="ECO:0000256" key="13">
    <source>
        <dbReference type="PROSITE-ProRule" id="PRU10141"/>
    </source>
</evidence>
<evidence type="ECO:0000256" key="10">
    <source>
        <dbReference type="ARBA" id="ARBA00022989"/>
    </source>
</evidence>
<proteinExistence type="predicted"/>
<dbReference type="FunFam" id="3.30.200.20:FF:000468">
    <property type="entry name" value="LysM receptor kinase 2"/>
    <property type="match status" value="1"/>
</dbReference>
<reference evidence="17" key="1">
    <citation type="journal article" date="2013" name="J. Plant Res.">
        <title>Effect of fungi and light on seed germination of three Opuntia species from semiarid lands of central Mexico.</title>
        <authorList>
            <person name="Delgado-Sanchez P."/>
            <person name="Jimenez-Bremont J.F."/>
            <person name="Guerrero-Gonzalez Mde L."/>
            <person name="Flores J."/>
        </authorList>
    </citation>
    <scope>NUCLEOTIDE SEQUENCE</scope>
    <source>
        <tissue evidence="17">Cladode</tissue>
    </source>
</reference>
<evidence type="ECO:0000256" key="9">
    <source>
        <dbReference type="ARBA" id="ARBA00022840"/>
    </source>
</evidence>
<dbReference type="SUPFAM" id="SSF56112">
    <property type="entry name" value="Protein kinase-like (PK-like)"/>
    <property type="match status" value="1"/>
</dbReference>
<name>A0A7C9AFJ1_OPUST</name>
<dbReference type="InterPro" id="IPR044812">
    <property type="entry name" value="CERK1/LYK3-like"/>
</dbReference>
<evidence type="ECO:0000313" key="17">
    <source>
        <dbReference type="EMBL" id="MBA4666614.1"/>
    </source>
</evidence>
<evidence type="ECO:0000256" key="15">
    <source>
        <dbReference type="SAM" id="SignalP"/>
    </source>
</evidence>
<evidence type="ECO:0000256" key="8">
    <source>
        <dbReference type="ARBA" id="ARBA00022777"/>
    </source>
</evidence>
<evidence type="ECO:0000256" key="6">
    <source>
        <dbReference type="ARBA" id="ARBA00022729"/>
    </source>
</evidence>
<feature type="signal peptide" evidence="15">
    <location>
        <begin position="1"/>
        <end position="29"/>
    </location>
</feature>
<dbReference type="InterPro" id="IPR008271">
    <property type="entry name" value="Ser/Thr_kinase_AS"/>
</dbReference>
<evidence type="ECO:0000256" key="1">
    <source>
        <dbReference type="ARBA" id="ARBA00004162"/>
    </source>
</evidence>
<keyword evidence="12" id="KW-1015">Disulfide bond</keyword>
<dbReference type="InterPro" id="IPR011009">
    <property type="entry name" value="Kinase-like_dom_sf"/>
</dbReference>
<feature type="transmembrane region" description="Helical" evidence="14">
    <location>
        <begin position="231"/>
        <end position="256"/>
    </location>
</feature>
<evidence type="ECO:0000259" key="16">
    <source>
        <dbReference type="PROSITE" id="PS50011"/>
    </source>
</evidence>
<dbReference type="GO" id="GO:0019199">
    <property type="term" value="F:transmembrane receptor protein kinase activity"/>
    <property type="evidence" value="ECO:0007669"/>
    <property type="project" value="InterPro"/>
</dbReference>
<dbReference type="AlphaFoldDB" id="A0A7C9AFJ1"/>
<dbReference type="Gene3D" id="3.30.200.20">
    <property type="entry name" value="Phosphorylase Kinase, domain 1"/>
    <property type="match status" value="1"/>
</dbReference>
<accession>A0A7C9AFJ1</accession>
<keyword evidence="9 13" id="KW-0067">ATP-binding</keyword>
<dbReference type="GO" id="GO:0005524">
    <property type="term" value="F:ATP binding"/>
    <property type="evidence" value="ECO:0007669"/>
    <property type="project" value="UniProtKB-UniRule"/>
</dbReference>
<evidence type="ECO:0000256" key="12">
    <source>
        <dbReference type="ARBA" id="ARBA00023157"/>
    </source>
</evidence>
<keyword evidence="2" id="KW-1003">Cell membrane</keyword>
<evidence type="ECO:0000256" key="5">
    <source>
        <dbReference type="ARBA" id="ARBA00022692"/>
    </source>
</evidence>
<dbReference type="PROSITE" id="PS00108">
    <property type="entry name" value="PROTEIN_KINASE_ST"/>
    <property type="match status" value="1"/>
</dbReference>
<dbReference type="CDD" id="cd00118">
    <property type="entry name" value="LysM"/>
    <property type="match status" value="1"/>
</dbReference>